<protein>
    <submittedName>
        <fullName evidence="1">Uncharacterized protein</fullName>
    </submittedName>
</protein>
<comment type="caution">
    <text evidence="1">The sequence shown here is derived from an EMBL/GenBank/DDBJ whole genome shotgun (WGS) entry which is preliminary data.</text>
</comment>
<evidence type="ECO:0000313" key="2">
    <source>
        <dbReference type="Proteomes" id="UP000186922"/>
    </source>
</evidence>
<organism evidence="1 2">
    <name type="scientific">Ramazzottius varieornatus</name>
    <name type="common">Water bear</name>
    <name type="synonym">Tardigrade</name>
    <dbReference type="NCBI Taxonomy" id="947166"/>
    <lineage>
        <taxon>Eukaryota</taxon>
        <taxon>Metazoa</taxon>
        <taxon>Ecdysozoa</taxon>
        <taxon>Tardigrada</taxon>
        <taxon>Eutardigrada</taxon>
        <taxon>Parachela</taxon>
        <taxon>Hypsibioidea</taxon>
        <taxon>Ramazzottiidae</taxon>
        <taxon>Ramazzottius</taxon>
    </lineage>
</organism>
<dbReference type="Proteomes" id="UP000186922">
    <property type="component" value="Unassembled WGS sequence"/>
</dbReference>
<dbReference type="AlphaFoldDB" id="A0A1D1UPP4"/>
<reference evidence="1 2" key="1">
    <citation type="journal article" date="2016" name="Nat. Commun.">
        <title>Extremotolerant tardigrade genome and improved radiotolerance of human cultured cells by tardigrade-unique protein.</title>
        <authorList>
            <person name="Hashimoto T."/>
            <person name="Horikawa D.D."/>
            <person name="Saito Y."/>
            <person name="Kuwahara H."/>
            <person name="Kozuka-Hata H."/>
            <person name="Shin-I T."/>
            <person name="Minakuchi Y."/>
            <person name="Ohishi K."/>
            <person name="Motoyama A."/>
            <person name="Aizu T."/>
            <person name="Enomoto A."/>
            <person name="Kondo K."/>
            <person name="Tanaka S."/>
            <person name="Hara Y."/>
            <person name="Koshikawa S."/>
            <person name="Sagara H."/>
            <person name="Miura T."/>
            <person name="Yokobori S."/>
            <person name="Miyagawa K."/>
            <person name="Suzuki Y."/>
            <person name="Kubo T."/>
            <person name="Oyama M."/>
            <person name="Kohara Y."/>
            <person name="Fujiyama A."/>
            <person name="Arakawa K."/>
            <person name="Katayama T."/>
            <person name="Toyoda A."/>
            <person name="Kunieda T."/>
        </authorList>
    </citation>
    <scope>NUCLEOTIDE SEQUENCE [LARGE SCALE GENOMIC DNA]</scope>
    <source>
        <strain evidence="1 2">YOKOZUNA-1</strain>
    </source>
</reference>
<proteinExistence type="predicted"/>
<keyword evidence="2" id="KW-1185">Reference proteome</keyword>
<accession>A0A1D1UPP4</accession>
<sequence>MGKKPFTSTSPIESIVDLTTSSANCVPPSSPSATSELSISAKSPNVLAVNFEKFAGARKKDSPVWYFFK</sequence>
<name>A0A1D1UPP4_RAMVA</name>
<gene>
    <name evidence="1" type="primary">RvY_02789-1</name>
    <name evidence="1" type="synonym">RvY_02789.1</name>
    <name evidence="1" type="ORF">RvY_02789</name>
</gene>
<evidence type="ECO:0000313" key="1">
    <source>
        <dbReference type="EMBL" id="GAU90365.1"/>
    </source>
</evidence>
<dbReference type="EMBL" id="BDGG01000001">
    <property type="protein sequence ID" value="GAU90365.1"/>
    <property type="molecule type" value="Genomic_DNA"/>
</dbReference>